<dbReference type="Gene3D" id="6.10.140.2180">
    <property type="match status" value="1"/>
</dbReference>
<evidence type="ECO:0000256" key="1">
    <source>
        <dbReference type="ARBA" id="ARBA00023125"/>
    </source>
</evidence>
<dbReference type="SMART" id="SM00418">
    <property type="entry name" value="HTH_ARSR"/>
    <property type="match status" value="1"/>
</dbReference>
<dbReference type="AlphaFoldDB" id="A0A5Q2TFX8"/>
<dbReference type="Proteomes" id="UP000339690">
    <property type="component" value="Chromosome"/>
</dbReference>
<dbReference type="SUPFAM" id="SSF46785">
    <property type="entry name" value="Winged helix' DNA-binding domain"/>
    <property type="match status" value="1"/>
</dbReference>
<evidence type="ECO:0000313" key="4">
    <source>
        <dbReference type="Proteomes" id="UP000339690"/>
    </source>
</evidence>
<dbReference type="InterPro" id="IPR036388">
    <property type="entry name" value="WH-like_DNA-bd_sf"/>
</dbReference>
<name>A0A5Q2TFX8_9BACI</name>
<dbReference type="InterPro" id="IPR036390">
    <property type="entry name" value="WH_DNA-bd_sf"/>
</dbReference>
<feature type="domain" description="HTH arsR-type" evidence="2">
    <location>
        <begin position="2"/>
        <end position="90"/>
    </location>
</feature>
<dbReference type="EMBL" id="CP045915">
    <property type="protein sequence ID" value="QGH33714.1"/>
    <property type="molecule type" value="Genomic_DNA"/>
</dbReference>
<dbReference type="InterPro" id="IPR001845">
    <property type="entry name" value="HTH_ArsR_DNA-bd_dom"/>
</dbReference>
<dbReference type="KEGG" id="grc:GI584_06650"/>
<dbReference type="GO" id="GO:0003677">
    <property type="term" value="F:DNA binding"/>
    <property type="evidence" value="ECO:0007669"/>
    <property type="project" value="UniProtKB-KW"/>
</dbReference>
<dbReference type="InterPro" id="IPR011991">
    <property type="entry name" value="ArsR-like_HTH"/>
</dbReference>
<dbReference type="CDD" id="cd00090">
    <property type="entry name" value="HTH_ARSR"/>
    <property type="match status" value="1"/>
</dbReference>
<accession>A0A5Q2TFX8</accession>
<organism evidence="3 4">
    <name type="scientific">Gracilibacillus salitolerans</name>
    <dbReference type="NCBI Taxonomy" id="2663022"/>
    <lineage>
        <taxon>Bacteria</taxon>
        <taxon>Bacillati</taxon>
        <taxon>Bacillota</taxon>
        <taxon>Bacilli</taxon>
        <taxon>Bacillales</taxon>
        <taxon>Bacillaceae</taxon>
        <taxon>Gracilibacillus</taxon>
    </lineage>
</organism>
<keyword evidence="1" id="KW-0238">DNA-binding</keyword>
<evidence type="ECO:0000259" key="2">
    <source>
        <dbReference type="SMART" id="SM00418"/>
    </source>
</evidence>
<dbReference type="RefSeq" id="WP_100361423.1">
    <property type="nucleotide sequence ID" value="NZ_CP045915.1"/>
</dbReference>
<keyword evidence="4" id="KW-1185">Reference proteome</keyword>
<reference evidence="3 4" key="1">
    <citation type="submission" date="2019-11" db="EMBL/GenBank/DDBJ databases">
        <title>Gracilibacillus salitolerans sp. nov., a moderate halophile isolated from a saline soil in northwest China.</title>
        <authorList>
            <person name="Gan L."/>
        </authorList>
    </citation>
    <scope>NUCLEOTIDE SEQUENCE [LARGE SCALE GENOMIC DNA]</scope>
    <source>
        <strain evidence="3 4">SCU50</strain>
    </source>
</reference>
<proteinExistence type="predicted"/>
<dbReference type="Pfam" id="PF12840">
    <property type="entry name" value="HTH_20"/>
    <property type="match status" value="1"/>
</dbReference>
<gene>
    <name evidence="3" type="ORF">GI584_06650</name>
</gene>
<dbReference type="GO" id="GO:0003700">
    <property type="term" value="F:DNA-binding transcription factor activity"/>
    <property type="evidence" value="ECO:0007669"/>
    <property type="project" value="InterPro"/>
</dbReference>
<dbReference type="Gene3D" id="1.10.10.10">
    <property type="entry name" value="Winged helix-like DNA-binding domain superfamily/Winged helix DNA-binding domain"/>
    <property type="match status" value="1"/>
</dbReference>
<evidence type="ECO:0000313" key="3">
    <source>
        <dbReference type="EMBL" id="QGH33714.1"/>
    </source>
</evidence>
<protein>
    <submittedName>
        <fullName evidence="3">Helix-turn-helix domain-containing protein</fullName>
    </submittedName>
</protein>
<sequence>MKNWKKLLHPVRMEIIQALVGGKQLTPSQLSQYLPNIPHATLYRHINYLHDLGMITVKEEIQKRGTVERVYSLATEMESTTPEDLSAMSKDEHLDLFTQFISNIVHDFGRYLERENFNLLEDGVSYRQAVYYLSDAEFQDMIHELRSVYEKYQGLEPSEERTKRKVTTIILPEKGDE</sequence>